<sequence length="108" mass="12098">MSSERRRLPRVASANDLIVREARDDLMSIVLDTNFGEPALAEALKALRDALEYNLPGGKRSRLLAVVQTYELLADEAAPRLHLACLVGWCVELVRLYSRHRLAVTGNR</sequence>
<comment type="caution">
    <text evidence="1">The sequence shown here is derived from an EMBL/GenBank/DDBJ whole genome shotgun (WGS) entry which is preliminary data.</text>
</comment>
<proteinExistence type="predicted"/>
<keyword evidence="2" id="KW-1185">Reference proteome</keyword>
<dbReference type="InterPro" id="IPR008949">
    <property type="entry name" value="Isoprenoid_synthase_dom_sf"/>
</dbReference>
<evidence type="ECO:0000313" key="2">
    <source>
        <dbReference type="Proteomes" id="UP000821866"/>
    </source>
</evidence>
<accession>A0A9J6EP86</accession>
<organism evidence="1 2">
    <name type="scientific">Rhipicephalus microplus</name>
    <name type="common">Cattle tick</name>
    <name type="synonym">Boophilus microplus</name>
    <dbReference type="NCBI Taxonomy" id="6941"/>
    <lineage>
        <taxon>Eukaryota</taxon>
        <taxon>Metazoa</taxon>
        <taxon>Ecdysozoa</taxon>
        <taxon>Arthropoda</taxon>
        <taxon>Chelicerata</taxon>
        <taxon>Arachnida</taxon>
        <taxon>Acari</taxon>
        <taxon>Parasitiformes</taxon>
        <taxon>Ixodida</taxon>
        <taxon>Ixodoidea</taxon>
        <taxon>Ixodidae</taxon>
        <taxon>Rhipicephalinae</taxon>
        <taxon>Rhipicephalus</taxon>
        <taxon>Boophilus</taxon>
    </lineage>
</organism>
<reference evidence="1" key="1">
    <citation type="journal article" date="2020" name="Cell">
        <title>Large-Scale Comparative Analyses of Tick Genomes Elucidate Their Genetic Diversity and Vector Capacities.</title>
        <authorList>
            <consortium name="Tick Genome and Microbiome Consortium (TIGMIC)"/>
            <person name="Jia N."/>
            <person name="Wang J."/>
            <person name="Shi W."/>
            <person name="Du L."/>
            <person name="Sun Y."/>
            <person name="Zhan W."/>
            <person name="Jiang J.F."/>
            <person name="Wang Q."/>
            <person name="Zhang B."/>
            <person name="Ji P."/>
            <person name="Bell-Sakyi L."/>
            <person name="Cui X.M."/>
            <person name="Yuan T.T."/>
            <person name="Jiang B.G."/>
            <person name="Yang W.F."/>
            <person name="Lam T.T."/>
            <person name="Chang Q.C."/>
            <person name="Ding S.J."/>
            <person name="Wang X.J."/>
            <person name="Zhu J.G."/>
            <person name="Ruan X.D."/>
            <person name="Zhao L."/>
            <person name="Wei J.T."/>
            <person name="Ye R.Z."/>
            <person name="Que T.C."/>
            <person name="Du C.H."/>
            <person name="Zhou Y.H."/>
            <person name="Cheng J.X."/>
            <person name="Dai P.F."/>
            <person name="Guo W.B."/>
            <person name="Han X.H."/>
            <person name="Huang E.J."/>
            <person name="Li L.F."/>
            <person name="Wei W."/>
            <person name="Gao Y.C."/>
            <person name="Liu J.Z."/>
            <person name="Shao H.Z."/>
            <person name="Wang X."/>
            <person name="Wang C.C."/>
            <person name="Yang T.C."/>
            <person name="Huo Q.B."/>
            <person name="Li W."/>
            <person name="Chen H.Y."/>
            <person name="Chen S.E."/>
            <person name="Zhou L.G."/>
            <person name="Ni X.B."/>
            <person name="Tian J.H."/>
            <person name="Sheng Y."/>
            <person name="Liu T."/>
            <person name="Pan Y.S."/>
            <person name="Xia L.Y."/>
            <person name="Li J."/>
            <person name="Zhao F."/>
            <person name="Cao W.C."/>
        </authorList>
    </citation>
    <scope>NUCLEOTIDE SEQUENCE</scope>
    <source>
        <strain evidence="1">Rmic-2018</strain>
    </source>
</reference>
<dbReference type="Gene3D" id="1.10.600.10">
    <property type="entry name" value="Farnesyl Diphosphate Synthase"/>
    <property type="match status" value="1"/>
</dbReference>
<gene>
    <name evidence="1" type="ORF">HPB51_020904</name>
</gene>
<name>A0A9J6EP86_RHIMP</name>
<dbReference type="VEuPathDB" id="VectorBase:LOC119181434"/>
<evidence type="ECO:0000313" key="1">
    <source>
        <dbReference type="EMBL" id="KAH8036233.1"/>
    </source>
</evidence>
<reference evidence="1" key="2">
    <citation type="submission" date="2021-09" db="EMBL/GenBank/DDBJ databases">
        <authorList>
            <person name="Jia N."/>
            <person name="Wang J."/>
            <person name="Shi W."/>
            <person name="Du L."/>
            <person name="Sun Y."/>
            <person name="Zhan W."/>
            <person name="Jiang J."/>
            <person name="Wang Q."/>
            <person name="Zhang B."/>
            <person name="Ji P."/>
            <person name="Sakyi L.B."/>
            <person name="Cui X."/>
            <person name="Yuan T."/>
            <person name="Jiang B."/>
            <person name="Yang W."/>
            <person name="Lam T.T.-Y."/>
            <person name="Chang Q."/>
            <person name="Ding S."/>
            <person name="Wang X."/>
            <person name="Zhu J."/>
            <person name="Ruan X."/>
            <person name="Zhao L."/>
            <person name="Wei J."/>
            <person name="Que T."/>
            <person name="Du C."/>
            <person name="Cheng J."/>
            <person name="Dai P."/>
            <person name="Han X."/>
            <person name="Huang E."/>
            <person name="Gao Y."/>
            <person name="Liu J."/>
            <person name="Shao H."/>
            <person name="Ye R."/>
            <person name="Li L."/>
            <person name="Wei W."/>
            <person name="Wang X."/>
            <person name="Wang C."/>
            <person name="Huo Q."/>
            <person name="Li W."/>
            <person name="Guo W."/>
            <person name="Chen H."/>
            <person name="Chen S."/>
            <person name="Zhou L."/>
            <person name="Zhou L."/>
            <person name="Ni X."/>
            <person name="Tian J."/>
            <person name="Zhou Y."/>
            <person name="Sheng Y."/>
            <person name="Liu T."/>
            <person name="Pan Y."/>
            <person name="Xia L."/>
            <person name="Li J."/>
            <person name="Zhao F."/>
            <person name="Cao W."/>
        </authorList>
    </citation>
    <scope>NUCLEOTIDE SEQUENCE</scope>
    <source>
        <strain evidence="1">Rmic-2018</strain>
        <tissue evidence="1">Larvae</tissue>
    </source>
</reference>
<dbReference type="EMBL" id="JABSTU010000003">
    <property type="protein sequence ID" value="KAH8036233.1"/>
    <property type="molecule type" value="Genomic_DNA"/>
</dbReference>
<dbReference type="Proteomes" id="UP000821866">
    <property type="component" value="Chromosome 11"/>
</dbReference>
<dbReference type="AlphaFoldDB" id="A0A9J6EP86"/>
<protein>
    <submittedName>
        <fullName evidence="1">Uncharacterized protein</fullName>
    </submittedName>
</protein>
<dbReference type="SUPFAM" id="SSF48576">
    <property type="entry name" value="Terpenoid synthases"/>
    <property type="match status" value="1"/>
</dbReference>